<proteinExistence type="predicted"/>
<protein>
    <submittedName>
        <fullName evidence="1">Uncharacterized protein</fullName>
    </submittedName>
</protein>
<keyword evidence="2" id="KW-1185">Reference proteome</keyword>
<dbReference type="Pfam" id="PF19458">
    <property type="entry name" value="DUF5995"/>
    <property type="match status" value="1"/>
</dbReference>
<comment type="caution">
    <text evidence="1">The sequence shown here is derived from an EMBL/GenBank/DDBJ whole genome shotgun (WGS) entry which is preliminary data.</text>
</comment>
<name>A0ABR8WP57_9FLAO</name>
<organism evidence="1 2">
    <name type="scientific">Kaistella pullorum</name>
    <dbReference type="NCBI Taxonomy" id="2763074"/>
    <lineage>
        <taxon>Bacteria</taxon>
        <taxon>Pseudomonadati</taxon>
        <taxon>Bacteroidota</taxon>
        <taxon>Flavobacteriia</taxon>
        <taxon>Flavobacteriales</taxon>
        <taxon>Weeksellaceae</taxon>
        <taxon>Chryseobacterium group</taxon>
        <taxon>Kaistella</taxon>
    </lineage>
</organism>
<reference evidence="1 2" key="1">
    <citation type="submission" date="2020-08" db="EMBL/GenBank/DDBJ databases">
        <title>A Genomic Blueprint of the Chicken Gut Microbiome.</title>
        <authorList>
            <person name="Gilroy R."/>
            <person name="Ravi A."/>
            <person name="Getino M."/>
            <person name="Pursley I."/>
            <person name="Horton D.L."/>
            <person name="Alikhan N.-F."/>
            <person name="Baker D."/>
            <person name="Gharbi K."/>
            <person name="Hall N."/>
            <person name="Watson M."/>
            <person name="Adriaenssens E.M."/>
            <person name="Foster-Nyarko E."/>
            <person name="Jarju S."/>
            <person name="Secka A."/>
            <person name="Antonio M."/>
            <person name="Oren A."/>
            <person name="Chaudhuri R."/>
            <person name="La Ragione R.M."/>
            <person name="Hildebrand F."/>
            <person name="Pallen M.J."/>
        </authorList>
    </citation>
    <scope>NUCLEOTIDE SEQUENCE [LARGE SCALE GENOMIC DNA]</scope>
    <source>
        <strain evidence="1 2">Sa1CVA4</strain>
    </source>
</reference>
<sequence>MFHVRKNFNFTFKHKLMKTPTNIDEVLQRLDDIIAWSKVTKNPAGYFASTYKCMTAAVAHGIKKNKFEDGPRMERLDVAFASRYLEAFENYRHGRKCTNAWFTAFEAAKNKDLLIMQHILLGINAHINLDLGVSAASVMPYRRITPLKNDFNTINNVIAAISQNVQDSLNKICYPVSIIDELSNGQDNVMLDFAISKARDTSWASAFILSNSIQIIRPSLIRMIDNAATLVARNIIVSEKTPENILKKLKSCESSDVHKNIEILSATIV</sequence>
<accession>A0ABR8WP57</accession>
<dbReference type="EMBL" id="JACSPS010000003">
    <property type="protein sequence ID" value="MBD8018850.1"/>
    <property type="molecule type" value="Genomic_DNA"/>
</dbReference>
<dbReference type="Proteomes" id="UP000626242">
    <property type="component" value="Unassembled WGS sequence"/>
</dbReference>
<evidence type="ECO:0000313" key="2">
    <source>
        <dbReference type="Proteomes" id="UP000626242"/>
    </source>
</evidence>
<dbReference type="InterPro" id="IPR046037">
    <property type="entry name" value="DUF5995"/>
</dbReference>
<evidence type="ECO:0000313" key="1">
    <source>
        <dbReference type="EMBL" id="MBD8018850.1"/>
    </source>
</evidence>
<gene>
    <name evidence="1" type="ORF">H9628_10225</name>
</gene>